<dbReference type="EMBL" id="JANAWD010000415">
    <property type="protein sequence ID" value="KAJ3479814.1"/>
    <property type="molecule type" value="Genomic_DNA"/>
</dbReference>
<name>A0AAD5YDM9_9APHY</name>
<comment type="caution">
    <text evidence="2">The sequence shown here is derived from an EMBL/GenBank/DDBJ whole genome shotgun (WGS) entry which is preliminary data.</text>
</comment>
<feature type="region of interest" description="Disordered" evidence="1">
    <location>
        <begin position="408"/>
        <end position="433"/>
    </location>
</feature>
<feature type="compositionally biased region" description="Polar residues" evidence="1">
    <location>
        <begin position="419"/>
        <end position="433"/>
    </location>
</feature>
<evidence type="ECO:0000313" key="3">
    <source>
        <dbReference type="Proteomes" id="UP001212997"/>
    </source>
</evidence>
<feature type="region of interest" description="Disordered" evidence="1">
    <location>
        <begin position="362"/>
        <end position="390"/>
    </location>
</feature>
<sequence>MKTYCQGSASVRKWSEVKEMKDISIHIVVRLVLSDRTQATLQLVVLILVLVAVSYRGTPRLNPPRHFDRGYAKARRWVYAVTGTLWDVFPQTIVSASQNNEKTQTQDKSPGYLIRYFHVPGPFIPPSNRSLDLSSSPSTDIGTRHNHNTRPNLFDTLKSSRVFIHRNGEPIHTPRKKAGTRTRRRVNSASRSINRIASYSNELTRLLNFAKTFPRNQLPIHPSRHGIDIYEKTFNDLRVFGFPQVSVNWKLIYSSGECTLYKEGLDLGRLRSYFSSVVLFSLFARWYLSRSLCDVQLHINVHLSSRKPSHSPNRIALHPFKTSSKRRILKVVTPTTYNRDILISLFAGLRHAAHIQYSAPLTKATQQRTPSLSQERTSQEKKTKYLPRARPRHLPLIPHCISLTVTSDSDANSNSSSNLIPTTNSSSQAKPRR</sequence>
<proteinExistence type="predicted"/>
<evidence type="ECO:0000313" key="2">
    <source>
        <dbReference type="EMBL" id="KAJ3479814.1"/>
    </source>
</evidence>
<reference evidence="2" key="1">
    <citation type="submission" date="2022-07" db="EMBL/GenBank/DDBJ databases">
        <title>Genome Sequence of Physisporinus lineatus.</title>
        <authorList>
            <person name="Buettner E."/>
        </authorList>
    </citation>
    <scope>NUCLEOTIDE SEQUENCE</scope>
    <source>
        <strain evidence="2">VT162</strain>
    </source>
</reference>
<accession>A0AAD5YDM9</accession>
<dbReference type="AlphaFoldDB" id="A0AAD5YDM9"/>
<feature type="compositionally biased region" description="Low complexity" evidence="1">
    <location>
        <begin position="408"/>
        <end position="418"/>
    </location>
</feature>
<gene>
    <name evidence="2" type="ORF">NLI96_g8804</name>
</gene>
<organism evidence="2 3">
    <name type="scientific">Meripilus lineatus</name>
    <dbReference type="NCBI Taxonomy" id="2056292"/>
    <lineage>
        <taxon>Eukaryota</taxon>
        <taxon>Fungi</taxon>
        <taxon>Dikarya</taxon>
        <taxon>Basidiomycota</taxon>
        <taxon>Agaricomycotina</taxon>
        <taxon>Agaricomycetes</taxon>
        <taxon>Polyporales</taxon>
        <taxon>Meripilaceae</taxon>
        <taxon>Meripilus</taxon>
    </lineage>
</organism>
<feature type="region of interest" description="Disordered" evidence="1">
    <location>
        <begin position="131"/>
        <end position="152"/>
    </location>
</feature>
<dbReference type="Proteomes" id="UP001212997">
    <property type="component" value="Unassembled WGS sequence"/>
</dbReference>
<protein>
    <submittedName>
        <fullName evidence="2">Uncharacterized protein</fullName>
    </submittedName>
</protein>
<feature type="compositionally biased region" description="Polar residues" evidence="1">
    <location>
        <begin position="363"/>
        <end position="376"/>
    </location>
</feature>
<evidence type="ECO:0000256" key="1">
    <source>
        <dbReference type="SAM" id="MobiDB-lite"/>
    </source>
</evidence>
<keyword evidence="3" id="KW-1185">Reference proteome</keyword>